<dbReference type="InParanoid" id="G2YMU2"/>
<sequence length="49" mass="5584">MRIRLSPGNLIHPIPYLIPLLAHLTSSHLISPHLSFPGHTVLQHIFLQR</sequence>
<reference evidence="2" key="1">
    <citation type="journal article" date="2011" name="PLoS Genet.">
        <title>Genomic analysis of the necrotrophic fungal pathogens Sclerotinia sclerotiorum and Botrytis cinerea.</title>
        <authorList>
            <person name="Amselem J."/>
            <person name="Cuomo C.A."/>
            <person name="van Kan J.A."/>
            <person name="Viaud M."/>
            <person name="Benito E.P."/>
            <person name="Couloux A."/>
            <person name="Coutinho P.M."/>
            <person name="de Vries R.P."/>
            <person name="Dyer P.S."/>
            <person name="Fillinger S."/>
            <person name="Fournier E."/>
            <person name="Gout L."/>
            <person name="Hahn M."/>
            <person name="Kohn L."/>
            <person name="Lapalu N."/>
            <person name="Plummer K.M."/>
            <person name="Pradier J.M."/>
            <person name="Quevillon E."/>
            <person name="Sharon A."/>
            <person name="Simon A."/>
            <person name="ten Have A."/>
            <person name="Tudzynski B."/>
            <person name="Tudzynski P."/>
            <person name="Wincker P."/>
            <person name="Andrew M."/>
            <person name="Anthouard V."/>
            <person name="Beever R.E."/>
            <person name="Beffa R."/>
            <person name="Benoit I."/>
            <person name="Bouzid O."/>
            <person name="Brault B."/>
            <person name="Chen Z."/>
            <person name="Choquer M."/>
            <person name="Collemare J."/>
            <person name="Cotton P."/>
            <person name="Danchin E.G."/>
            <person name="Da Silva C."/>
            <person name="Gautier A."/>
            <person name="Giraud C."/>
            <person name="Giraud T."/>
            <person name="Gonzalez C."/>
            <person name="Grossetete S."/>
            <person name="Guldener U."/>
            <person name="Henrissat B."/>
            <person name="Howlett B.J."/>
            <person name="Kodira C."/>
            <person name="Kretschmer M."/>
            <person name="Lappartient A."/>
            <person name="Leroch M."/>
            <person name="Levis C."/>
            <person name="Mauceli E."/>
            <person name="Neuveglise C."/>
            <person name="Oeser B."/>
            <person name="Pearson M."/>
            <person name="Poulain J."/>
            <person name="Poussereau N."/>
            <person name="Quesneville H."/>
            <person name="Rascle C."/>
            <person name="Schumacher J."/>
            <person name="Segurens B."/>
            <person name="Sexton A."/>
            <person name="Silva E."/>
            <person name="Sirven C."/>
            <person name="Soanes D.M."/>
            <person name="Talbot N.J."/>
            <person name="Templeton M."/>
            <person name="Yandava C."/>
            <person name="Yarden O."/>
            <person name="Zeng Q."/>
            <person name="Rollins J.A."/>
            <person name="Lebrun M.H."/>
            <person name="Dickman M."/>
        </authorList>
    </citation>
    <scope>NUCLEOTIDE SEQUENCE [LARGE SCALE GENOMIC DNA]</scope>
    <source>
        <strain evidence="2">T4</strain>
    </source>
</reference>
<accession>G2YMU2</accession>
<dbReference type="HOGENOM" id="CLU_3142908_0_0_1"/>
<dbReference type="Proteomes" id="UP000008177">
    <property type="component" value="Unplaced contigs"/>
</dbReference>
<dbReference type="EMBL" id="FQ790345">
    <property type="protein sequence ID" value="CCD52940.1"/>
    <property type="molecule type" value="Genomic_DNA"/>
</dbReference>
<name>G2YMU2_BOTF4</name>
<dbReference type="AlphaFoldDB" id="G2YMU2"/>
<protein>
    <submittedName>
        <fullName evidence="1">Uncharacterized protein</fullName>
    </submittedName>
</protein>
<gene>
    <name evidence="1" type="ORF">BofuT4_P138640.1</name>
</gene>
<evidence type="ECO:0000313" key="1">
    <source>
        <dbReference type="EMBL" id="CCD52940.1"/>
    </source>
</evidence>
<organism evidence="1 2">
    <name type="scientific">Botryotinia fuckeliana (strain T4)</name>
    <name type="common">Noble rot fungus</name>
    <name type="synonym">Botrytis cinerea</name>
    <dbReference type="NCBI Taxonomy" id="999810"/>
    <lineage>
        <taxon>Eukaryota</taxon>
        <taxon>Fungi</taxon>
        <taxon>Dikarya</taxon>
        <taxon>Ascomycota</taxon>
        <taxon>Pezizomycotina</taxon>
        <taxon>Leotiomycetes</taxon>
        <taxon>Helotiales</taxon>
        <taxon>Sclerotiniaceae</taxon>
        <taxon>Botrytis</taxon>
    </lineage>
</organism>
<evidence type="ECO:0000313" key="2">
    <source>
        <dbReference type="Proteomes" id="UP000008177"/>
    </source>
</evidence>
<proteinExistence type="predicted"/>